<proteinExistence type="predicted"/>
<dbReference type="AlphaFoldDB" id="A0AAV5LH15"/>
<protein>
    <submittedName>
        <fullName evidence="2">Uncharacterized protein</fullName>
    </submittedName>
</protein>
<evidence type="ECO:0000313" key="3">
    <source>
        <dbReference type="Proteomes" id="UP001054252"/>
    </source>
</evidence>
<reference evidence="2 3" key="1">
    <citation type="journal article" date="2021" name="Commun. Biol.">
        <title>The genome of Shorea leprosula (Dipterocarpaceae) highlights the ecological relevance of drought in aseasonal tropical rainforests.</title>
        <authorList>
            <person name="Ng K.K.S."/>
            <person name="Kobayashi M.J."/>
            <person name="Fawcett J.A."/>
            <person name="Hatakeyama M."/>
            <person name="Paape T."/>
            <person name="Ng C.H."/>
            <person name="Ang C.C."/>
            <person name="Tnah L.H."/>
            <person name="Lee C.T."/>
            <person name="Nishiyama T."/>
            <person name="Sese J."/>
            <person name="O'Brien M.J."/>
            <person name="Copetti D."/>
            <person name="Mohd Noor M.I."/>
            <person name="Ong R.C."/>
            <person name="Putra M."/>
            <person name="Sireger I.Z."/>
            <person name="Indrioko S."/>
            <person name="Kosugi Y."/>
            <person name="Izuno A."/>
            <person name="Isagi Y."/>
            <person name="Lee S.L."/>
            <person name="Shimizu K.K."/>
        </authorList>
    </citation>
    <scope>NUCLEOTIDE SEQUENCE [LARGE SCALE GENOMIC DNA]</scope>
    <source>
        <strain evidence="2">214</strain>
    </source>
</reference>
<keyword evidence="3" id="KW-1185">Reference proteome</keyword>
<dbReference type="Proteomes" id="UP001054252">
    <property type="component" value="Unassembled WGS sequence"/>
</dbReference>
<dbReference type="EMBL" id="BPVZ01000117">
    <property type="protein sequence ID" value="GKV36623.1"/>
    <property type="molecule type" value="Genomic_DNA"/>
</dbReference>
<comment type="caution">
    <text evidence="2">The sequence shown here is derived from an EMBL/GenBank/DDBJ whole genome shotgun (WGS) entry which is preliminary data.</text>
</comment>
<evidence type="ECO:0000256" key="1">
    <source>
        <dbReference type="SAM" id="MobiDB-lite"/>
    </source>
</evidence>
<feature type="region of interest" description="Disordered" evidence="1">
    <location>
        <begin position="1"/>
        <end position="46"/>
    </location>
</feature>
<gene>
    <name evidence="2" type="ORF">SLEP1_g44731</name>
</gene>
<sequence length="137" mass="15044">MGMGGKIYPPSKIPAGIPVPTIRGDRDGEELPGPAGSRWDPVDIPTRKSDKAGELGVKQLKAWNNKQSWQLCTLSNVLWQAWCDSKLEGASFWSVKISVDCAWAWRKASTTQTFGAESNPDGDWRLEAGFAVLSYDC</sequence>
<accession>A0AAV5LH15</accession>
<evidence type="ECO:0000313" key="2">
    <source>
        <dbReference type="EMBL" id="GKV36623.1"/>
    </source>
</evidence>
<name>A0AAV5LH15_9ROSI</name>
<organism evidence="2 3">
    <name type="scientific">Rubroshorea leprosula</name>
    <dbReference type="NCBI Taxonomy" id="152421"/>
    <lineage>
        <taxon>Eukaryota</taxon>
        <taxon>Viridiplantae</taxon>
        <taxon>Streptophyta</taxon>
        <taxon>Embryophyta</taxon>
        <taxon>Tracheophyta</taxon>
        <taxon>Spermatophyta</taxon>
        <taxon>Magnoliopsida</taxon>
        <taxon>eudicotyledons</taxon>
        <taxon>Gunneridae</taxon>
        <taxon>Pentapetalae</taxon>
        <taxon>rosids</taxon>
        <taxon>malvids</taxon>
        <taxon>Malvales</taxon>
        <taxon>Dipterocarpaceae</taxon>
        <taxon>Rubroshorea</taxon>
    </lineage>
</organism>